<dbReference type="RefSeq" id="WP_179633110.1">
    <property type="nucleotide sequence ID" value="NZ_JACCFH010000001.1"/>
</dbReference>
<evidence type="ECO:0000313" key="8">
    <source>
        <dbReference type="Proteomes" id="UP000518288"/>
    </source>
</evidence>
<evidence type="ECO:0000256" key="2">
    <source>
        <dbReference type="ARBA" id="ARBA00022516"/>
    </source>
</evidence>
<organism evidence="7 8">
    <name type="scientific">Sphaerotilus montanus</name>
    <dbReference type="NCBI Taxonomy" id="522889"/>
    <lineage>
        <taxon>Bacteria</taxon>
        <taxon>Pseudomonadati</taxon>
        <taxon>Pseudomonadota</taxon>
        <taxon>Betaproteobacteria</taxon>
        <taxon>Burkholderiales</taxon>
        <taxon>Sphaerotilaceae</taxon>
        <taxon>Sphaerotilus</taxon>
    </lineage>
</organism>
<comment type="pathway">
    <text evidence="1">Lipid metabolism.</text>
</comment>
<evidence type="ECO:0000256" key="3">
    <source>
        <dbReference type="ARBA" id="ARBA00022679"/>
    </source>
</evidence>
<comment type="caution">
    <text evidence="7">The sequence shown here is derived from an EMBL/GenBank/DDBJ whole genome shotgun (WGS) entry which is preliminary data.</text>
</comment>
<dbReference type="CDD" id="cd07989">
    <property type="entry name" value="LPLAT_AGPAT-like"/>
    <property type="match status" value="1"/>
</dbReference>
<dbReference type="PANTHER" id="PTHR10434:SF64">
    <property type="entry name" value="1-ACYL-SN-GLYCEROL-3-PHOSPHATE ACYLTRANSFERASE-RELATED"/>
    <property type="match status" value="1"/>
</dbReference>
<proteinExistence type="predicted"/>
<evidence type="ECO:0000256" key="5">
    <source>
        <dbReference type="ARBA" id="ARBA00023315"/>
    </source>
</evidence>
<reference evidence="7 8" key="1">
    <citation type="submission" date="2020-07" db="EMBL/GenBank/DDBJ databases">
        <title>Genomic Encyclopedia of Archaeal and Bacterial Type Strains, Phase II (KMG-II): from individual species to whole genera.</title>
        <authorList>
            <person name="Goeker M."/>
        </authorList>
    </citation>
    <scope>NUCLEOTIDE SEQUENCE [LARGE SCALE GENOMIC DNA]</scope>
    <source>
        <strain evidence="7 8">DSM 21226</strain>
    </source>
</reference>
<keyword evidence="4" id="KW-0443">Lipid metabolism</keyword>
<accession>A0A7Y9QX35</accession>
<protein>
    <submittedName>
        <fullName evidence="7">1-acyl-sn-glycerol-3-phosphate acyltransferase</fullName>
        <ecNumber evidence="7">2.3.1.51</ecNumber>
    </submittedName>
</protein>
<dbReference type="InterPro" id="IPR002123">
    <property type="entry name" value="Plipid/glycerol_acylTrfase"/>
</dbReference>
<dbReference type="AlphaFoldDB" id="A0A7Y9QX35"/>
<gene>
    <name evidence="7" type="ORF">BDD16_001180</name>
</gene>
<evidence type="ECO:0000259" key="6">
    <source>
        <dbReference type="SMART" id="SM00563"/>
    </source>
</evidence>
<dbReference type="PANTHER" id="PTHR10434">
    <property type="entry name" value="1-ACYL-SN-GLYCEROL-3-PHOSPHATE ACYLTRANSFERASE"/>
    <property type="match status" value="1"/>
</dbReference>
<dbReference type="SMART" id="SM00563">
    <property type="entry name" value="PlsC"/>
    <property type="match status" value="1"/>
</dbReference>
<evidence type="ECO:0000256" key="1">
    <source>
        <dbReference type="ARBA" id="ARBA00005189"/>
    </source>
</evidence>
<evidence type="ECO:0000256" key="4">
    <source>
        <dbReference type="ARBA" id="ARBA00023098"/>
    </source>
</evidence>
<sequence length="253" mass="27536">MLLRRLRAVWRLGRVVVHILHGVWVAWREFDGASAAHRCARIQWWSAKLLALLGMRLQPMGRFQLGPQLVVANHVSWLDITAVHAVCPQARFVSKSDVKAWPVLGWLIGAAGTLFIERENKRDALRVVHQSAQALREGDTVAVFPEGTTSDGHHLLPFHANLLQAAVATGTPLQPLALRFSDPDHAVSPAAAYIGDMTLAESLWTIVCAEGLVVHIDILPQQPVDGLDRRALGEAVRTQIAAALGVSADSAAH</sequence>
<dbReference type="GO" id="GO:0006654">
    <property type="term" value="P:phosphatidic acid biosynthetic process"/>
    <property type="evidence" value="ECO:0007669"/>
    <property type="project" value="TreeGrafter"/>
</dbReference>
<feature type="domain" description="Phospholipid/glycerol acyltransferase" evidence="6">
    <location>
        <begin position="68"/>
        <end position="181"/>
    </location>
</feature>
<keyword evidence="5 7" id="KW-0012">Acyltransferase</keyword>
<dbReference type="GO" id="GO:0003841">
    <property type="term" value="F:1-acylglycerol-3-phosphate O-acyltransferase activity"/>
    <property type="evidence" value="ECO:0007669"/>
    <property type="project" value="UniProtKB-EC"/>
</dbReference>
<name>A0A7Y9QX35_9BURK</name>
<dbReference type="SUPFAM" id="SSF69593">
    <property type="entry name" value="Glycerol-3-phosphate (1)-acyltransferase"/>
    <property type="match status" value="1"/>
</dbReference>
<keyword evidence="3 7" id="KW-0808">Transferase</keyword>
<evidence type="ECO:0000313" key="7">
    <source>
        <dbReference type="EMBL" id="NYG32194.1"/>
    </source>
</evidence>
<dbReference type="EC" id="2.3.1.51" evidence="7"/>
<dbReference type="Proteomes" id="UP000518288">
    <property type="component" value="Unassembled WGS sequence"/>
</dbReference>
<keyword evidence="2" id="KW-0444">Lipid biosynthesis</keyword>
<dbReference type="Pfam" id="PF01553">
    <property type="entry name" value="Acyltransferase"/>
    <property type="match status" value="1"/>
</dbReference>
<dbReference type="EMBL" id="JACCFH010000001">
    <property type="protein sequence ID" value="NYG32194.1"/>
    <property type="molecule type" value="Genomic_DNA"/>
</dbReference>
<keyword evidence="8" id="KW-1185">Reference proteome</keyword>